<dbReference type="AlphaFoldDB" id="A0ABD2YFI1"/>
<keyword evidence="2" id="KW-0758">Storage protein</keyword>
<dbReference type="PANTHER" id="PTHR31189">
    <property type="entry name" value="OS03G0336100 PROTEIN-RELATED"/>
    <property type="match status" value="1"/>
</dbReference>
<gene>
    <name evidence="6" type="ORF">ACH5RR_031526</name>
</gene>
<evidence type="ECO:0000259" key="5">
    <source>
        <dbReference type="SMART" id="SM00835"/>
    </source>
</evidence>
<dbReference type="PANTHER" id="PTHR31189:SF76">
    <property type="entry name" value="11S GLOBULIN SUBUNIT BETA-LIKE"/>
    <property type="match status" value="1"/>
</dbReference>
<comment type="similarity">
    <text evidence="1">Belongs to the 11S seed storage protein (globulins) family.</text>
</comment>
<dbReference type="EMBL" id="JBJUIK010000013">
    <property type="protein sequence ID" value="KAL3506144.1"/>
    <property type="molecule type" value="Genomic_DNA"/>
</dbReference>
<dbReference type="InterPro" id="IPR014710">
    <property type="entry name" value="RmlC-like_jellyroll"/>
</dbReference>
<sequence length="165" mass="18225">MVVEEDGGDPMVLRKLSAQSSSRKTLATQLVLMFSILVTASPALPTAKLSQFLAGFNLVLKENAILAPHWNIKAHSVLSADNCSTKFGVIKKAGNEGFEYIAFKTNDNAMTSQLAGRLSAIRAIPEEVLMSSYQISREEVKNLKYGREEDILFSRQFQQGRRESA</sequence>
<dbReference type="GO" id="GO:0045735">
    <property type="term" value="F:nutrient reservoir activity"/>
    <property type="evidence" value="ECO:0007669"/>
    <property type="project" value="UniProtKB-KW"/>
</dbReference>
<comment type="caution">
    <text evidence="6">The sequence shown here is derived from an EMBL/GenBank/DDBJ whole genome shotgun (WGS) entry which is preliminary data.</text>
</comment>
<dbReference type="PRINTS" id="PR00439">
    <property type="entry name" value="11SGLOBULIN"/>
</dbReference>
<dbReference type="Proteomes" id="UP001630127">
    <property type="component" value="Unassembled WGS sequence"/>
</dbReference>
<evidence type="ECO:0000256" key="3">
    <source>
        <dbReference type="ARBA" id="ARBA00023129"/>
    </source>
</evidence>
<dbReference type="InterPro" id="IPR006045">
    <property type="entry name" value="Cupin_1"/>
</dbReference>
<keyword evidence="4" id="KW-1015">Disulfide bond</keyword>
<dbReference type="InterPro" id="IPR050253">
    <property type="entry name" value="Seed_Storage-Functional"/>
</dbReference>
<keyword evidence="7" id="KW-1185">Reference proteome</keyword>
<dbReference type="SUPFAM" id="SSF51182">
    <property type="entry name" value="RmlC-like cupins"/>
    <property type="match status" value="1"/>
</dbReference>
<evidence type="ECO:0000313" key="7">
    <source>
        <dbReference type="Proteomes" id="UP001630127"/>
    </source>
</evidence>
<dbReference type="Gene3D" id="2.60.120.10">
    <property type="entry name" value="Jelly Rolls"/>
    <property type="match status" value="1"/>
</dbReference>
<keyword evidence="3" id="KW-0708">Seed storage protein</keyword>
<evidence type="ECO:0000313" key="6">
    <source>
        <dbReference type="EMBL" id="KAL3506144.1"/>
    </source>
</evidence>
<name>A0ABD2YFI1_9GENT</name>
<evidence type="ECO:0000256" key="2">
    <source>
        <dbReference type="ARBA" id="ARBA00022761"/>
    </source>
</evidence>
<evidence type="ECO:0000256" key="1">
    <source>
        <dbReference type="ARBA" id="ARBA00007178"/>
    </source>
</evidence>
<accession>A0ABD2YFI1</accession>
<reference evidence="6 7" key="1">
    <citation type="submission" date="2024-11" db="EMBL/GenBank/DDBJ databases">
        <title>A near-complete genome assembly of Cinchona calisaya.</title>
        <authorList>
            <person name="Lian D.C."/>
            <person name="Zhao X.W."/>
            <person name="Wei L."/>
        </authorList>
    </citation>
    <scope>NUCLEOTIDE SEQUENCE [LARGE SCALE GENOMIC DNA]</scope>
    <source>
        <tissue evidence="6">Nenye</tissue>
    </source>
</reference>
<organism evidence="6 7">
    <name type="scientific">Cinchona calisaya</name>
    <dbReference type="NCBI Taxonomy" id="153742"/>
    <lineage>
        <taxon>Eukaryota</taxon>
        <taxon>Viridiplantae</taxon>
        <taxon>Streptophyta</taxon>
        <taxon>Embryophyta</taxon>
        <taxon>Tracheophyta</taxon>
        <taxon>Spermatophyta</taxon>
        <taxon>Magnoliopsida</taxon>
        <taxon>eudicotyledons</taxon>
        <taxon>Gunneridae</taxon>
        <taxon>Pentapetalae</taxon>
        <taxon>asterids</taxon>
        <taxon>lamiids</taxon>
        <taxon>Gentianales</taxon>
        <taxon>Rubiaceae</taxon>
        <taxon>Cinchonoideae</taxon>
        <taxon>Cinchoneae</taxon>
        <taxon>Cinchona</taxon>
    </lineage>
</organism>
<protein>
    <recommendedName>
        <fullName evidence="5">Cupin type-1 domain-containing protein</fullName>
    </recommendedName>
</protein>
<feature type="domain" description="Cupin type-1" evidence="5">
    <location>
        <begin position="14"/>
        <end position="141"/>
    </location>
</feature>
<evidence type="ECO:0000256" key="4">
    <source>
        <dbReference type="ARBA" id="ARBA00023157"/>
    </source>
</evidence>
<proteinExistence type="inferred from homology"/>
<dbReference type="InterPro" id="IPR006044">
    <property type="entry name" value="11S_seedstore_pln"/>
</dbReference>
<dbReference type="InterPro" id="IPR011051">
    <property type="entry name" value="RmlC_Cupin_sf"/>
</dbReference>
<dbReference type="SMART" id="SM00835">
    <property type="entry name" value="Cupin_1"/>
    <property type="match status" value="1"/>
</dbReference>
<dbReference type="Pfam" id="PF00190">
    <property type="entry name" value="Cupin_1"/>
    <property type="match status" value="1"/>
</dbReference>